<sequence length="272" mass="30486">TYPTTPRQQFGLAIIVLFPVLAVMIVGLRVSWRFKTRALGIDDAFIIVATILAVAEAGVSYVMVKLTYIGVHVHQIPQAPYDPTLGRIFNYVVVMLYNPQLGLVKSSVLFFLLRLEGEQKRGLRRAIHWLNWSNIALLIAVLFASIFTCVPVHKYWNRSVEGVCNNQPMQYLITSSITVLTDILVLAIPIYLVAGLQMSRKLKIGLIAVLCAGVVVTIFSILRLHMLVELYYTPRMGDWSYGIGFVYSTVECNIAIISASVPALHNFSKQWI</sequence>
<dbReference type="EMBL" id="KQ964259">
    <property type="protein sequence ID" value="KXJ88087.1"/>
    <property type="molecule type" value="Genomic_DNA"/>
</dbReference>
<dbReference type="Proteomes" id="UP000070501">
    <property type="component" value="Unassembled WGS sequence"/>
</dbReference>
<dbReference type="PANTHER" id="PTHR33048">
    <property type="entry name" value="PTH11-LIKE INTEGRAL MEMBRANE PROTEIN (AFU_ORTHOLOGUE AFUA_5G11245)"/>
    <property type="match status" value="1"/>
</dbReference>
<comment type="similarity">
    <text evidence="5">Belongs to the SAT4 family.</text>
</comment>
<evidence type="ECO:0000256" key="6">
    <source>
        <dbReference type="SAM" id="Phobius"/>
    </source>
</evidence>
<dbReference type="Pfam" id="PF20684">
    <property type="entry name" value="Fung_rhodopsin"/>
    <property type="match status" value="1"/>
</dbReference>
<feature type="transmembrane region" description="Helical" evidence="6">
    <location>
        <begin position="44"/>
        <end position="68"/>
    </location>
</feature>
<feature type="transmembrane region" description="Helical" evidence="6">
    <location>
        <begin position="134"/>
        <end position="153"/>
    </location>
</feature>
<proteinExistence type="inferred from homology"/>
<evidence type="ECO:0000256" key="5">
    <source>
        <dbReference type="ARBA" id="ARBA00038359"/>
    </source>
</evidence>
<evidence type="ECO:0000256" key="3">
    <source>
        <dbReference type="ARBA" id="ARBA00022989"/>
    </source>
</evidence>
<evidence type="ECO:0000259" key="7">
    <source>
        <dbReference type="Pfam" id="PF20684"/>
    </source>
</evidence>
<accession>A0A136IT90</accession>
<evidence type="ECO:0000256" key="4">
    <source>
        <dbReference type="ARBA" id="ARBA00023136"/>
    </source>
</evidence>
<dbReference type="InterPro" id="IPR052337">
    <property type="entry name" value="SAT4-like"/>
</dbReference>
<keyword evidence="3 6" id="KW-1133">Transmembrane helix</keyword>
<dbReference type="GO" id="GO:0016020">
    <property type="term" value="C:membrane"/>
    <property type="evidence" value="ECO:0007669"/>
    <property type="project" value="UniProtKB-SubCell"/>
</dbReference>
<evidence type="ECO:0000313" key="8">
    <source>
        <dbReference type="EMBL" id="KXJ88087.1"/>
    </source>
</evidence>
<dbReference type="AlphaFoldDB" id="A0A136IT90"/>
<gene>
    <name evidence="8" type="ORF">Micbo1qcDRAFT_108262</name>
</gene>
<feature type="transmembrane region" description="Helical" evidence="6">
    <location>
        <begin position="206"/>
        <end position="227"/>
    </location>
</feature>
<keyword evidence="9" id="KW-1185">Reference proteome</keyword>
<evidence type="ECO:0000256" key="1">
    <source>
        <dbReference type="ARBA" id="ARBA00004141"/>
    </source>
</evidence>
<dbReference type="PANTHER" id="PTHR33048:SF55">
    <property type="entry name" value="INTEGRAL MEMBRANE PROTEIN"/>
    <property type="match status" value="1"/>
</dbReference>
<keyword evidence="2 6" id="KW-0812">Transmembrane</keyword>
<feature type="transmembrane region" description="Helical" evidence="6">
    <location>
        <begin position="173"/>
        <end position="194"/>
    </location>
</feature>
<feature type="transmembrane region" description="Helical" evidence="6">
    <location>
        <begin position="12"/>
        <end position="32"/>
    </location>
</feature>
<comment type="subcellular location">
    <subcellularLocation>
        <location evidence="1">Membrane</location>
        <topology evidence="1">Multi-pass membrane protein</topology>
    </subcellularLocation>
</comment>
<feature type="transmembrane region" description="Helical" evidence="6">
    <location>
        <begin position="88"/>
        <end position="113"/>
    </location>
</feature>
<feature type="domain" description="Rhodopsin" evidence="7">
    <location>
        <begin position="28"/>
        <end position="267"/>
    </location>
</feature>
<feature type="transmembrane region" description="Helical" evidence="6">
    <location>
        <begin position="239"/>
        <end position="264"/>
    </location>
</feature>
<keyword evidence="4 6" id="KW-0472">Membrane</keyword>
<evidence type="ECO:0000313" key="9">
    <source>
        <dbReference type="Proteomes" id="UP000070501"/>
    </source>
</evidence>
<dbReference type="STRING" id="196109.A0A136IT90"/>
<feature type="non-terminal residue" evidence="8">
    <location>
        <position position="272"/>
    </location>
</feature>
<name>A0A136IT90_9PEZI</name>
<dbReference type="InParanoid" id="A0A136IT90"/>
<organism evidence="8 9">
    <name type="scientific">Microdochium bolleyi</name>
    <dbReference type="NCBI Taxonomy" id="196109"/>
    <lineage>
        <taxon>Eukaryota</taxon>
        <taxon>Fungi</taxon>
        <taxon>Dikarya</taxon>
        <taxon>Ascomycota</taxon>
        <taxon>Pezizomycotina</taxon>
        <taxon>Sordariomycetes</taxon>
        <taxon>Xylariomycetidae</taxon>
        <taxon>Xylariales</taxon>
        <taxon>Microdochiaceae</taxon>
        <taxon>Microdochium</taxon>
    </lineage>
</organism>
<evidence type="ECO:0000256" key="2">
    <source>
        <dbReference type="ARBA" id="ARBA00022692"/>
    </source>
</evidence>
<feature type="non-terminal residue" evidence="8">
    <location>
        <position position="1"/>
    </location>
</feature>
<protein>
    <recommendedName>
        <fullName evidence="7">Rhodopsin domain-containing protein</fullName>
    </recommendedName>
</protein>
<reference evidence="9" key="1">
    <citation type="submission" date="2016-02" db="EMBL/GenBank/DDBJ databases">
        <title>Draft genome sequence of Microdochium bolleyi, a fungal endophyte of beachgrass.</title>
        <authorList>
            <consortium name="DOE Joint Genome Institute"/>
            <person name="David A.S."/>
            <person name="May G."/>
            <person name="Haridas S."/>
            <person name="Lim J."/>
            <person name="Wang M."/>
            <person name="Labutti K."/>
            <person name="Lipzen A."/>
            <person name="Barry K."/>
            <person name="Grigoriev I.V."/>
        </authorList>
    </citation>
    <scope>NUCLEOTIDE SEQUENCE [LARGE SCALE GENOMIC DNA]</scope>
    <source>
        <strain evidence="9">J235TASD1</strain>
    </source>
</reference>
<dbReference type="InterPro" id="IPR049326">
    <property type="entry name" value="Rhodopsin_dom_fungi"/>
</dbReference>
<dbReference type="OrthoDB" id="5283415at2759"/>